<feature type="domain" description="EfeO-type cupredoxin-like" evidence="3">
    <location>
        <begin position="59"/>
        <end position="147"/>
    </location>
</feature>
<comment type="caution">
    <text evidence="4">The sequence shown here is derived from an EMBL/GenBank/DDBJ whole genome shotgun (WGS) entry which is preliminary data.</text>
</comment>
<reference evidence="5" key="1">
    <citation type="journal article" date="2019" name="Int. J. Syst. Evol. Microbiol.">
        <title>The Global Catalogue of Microorganisms (GCM) 10K type strain sequencing project: providing services to taxonomists for standard genome sequencing and annotation.</title>
        <authorList>
            <consortium name="The Broad Institute Genomics Platform"/>
            <consortium name="The Broad Institute Genome Sequencing Center for Infectious Disease"/>
            <person name="Wu L."/>
            <person name="Ma J."/>
        </authorList>
    </citation>
    <scope>NUCLEOTIDE SEQUENCE [LARGE SCALE GENOMIC DNA]</scope>
    <source>
        <strain evidence="5">KCTC 32255</strain>
    </source>
</reference>
<dbReference type="PROSITE" id="PS51257">
    <property type="entry name" value="PROKAR_LIPOPROTEIN"/>
    <property type="match status" value="1"/>
</dbReference>
<dbReference type="EMBL" id="JBHSXX010000001">
    <property type="protein sequence ID" value="MFC6865926.1"/>
    <property type="molecule type" value="Genomic_DNA"/>
</dbReference>
<evidence type="ECO:0000259" key="3">
    <source>
        <dbReference type="Pfam" id="PF13473"/>
    </source>
</evidence>
<dbReference type="Gene3D" id="2.60.40.420">
    <property type="entry name" value="Cupredoxins - blue copper proteins"/>
    <property type="match status" value="1"/>
</dbReference>
<dbReference type="Proteomes" id="UP001596337">
    <property type="component" value="Unassembled WGS sequence"/>
</dbReference>
<accession>A0ABW2BSK6</accession>
<dbReference type="SUPFAM" id="SSF49503">
    <property type="entry name" value="Cupredoxins"/>
    <property type="match status" value="1"/>
</dbReference>
<evidence type="ECO:0000256" key="1">
    <source>
        <dbReference type="SAM" id="MobiDB-lite"/>
    </source>
</evidence>
<keyword evidence="2" id="KW-0732">Signal</keyword>
<evidence type="ECO:0000313" key="4">
    <source>
        <dbReference type="EMBL" id="MFC6865926.1"/>
    </source>
</evidence>
<feature type="compositionally biased region" description="Low complexity" evidence="1">
    <location>
        <begin position="29"/>
        <end position="59"/>
    </location>
</feature>
<evidence type="ECO:0000256" key="2">
    <source>
        <dbReference type="SAM" id="SignalP"/>
    </source>
</evidence>
<dbReference type="Pfam" id="PF13473">
    <property type="entry name" value="Cupredoxin_1"/>
    <property type="match status" value="1"/>
</dbReference>
<dbReference type="InterPro" id="IPR028096">
    <property type="entry name" value="EfeO_Cupredoxin"/>
</dbReference>
<evidence type="ECO:0000313" key="5">
    <source>
        <dbReference type="Proteomes" id="UP001596337"/>
    </source>
</evidence>
<protein>
    <submittedName>
        <fullName evidence="4">Cupredoxin domain-containing protein</fullName>
    </submittedName>
</protein>
<name>A0ABW2BSK6_9PSEU</name>
<dbReference type="InterPro" id="IPR052721">
    <property type="entry name" value="ET_Amicyanin"/>
</dbReference>
<organism evidence="4 5">
    <name type="scientific">Haloechinothrix salitolerans</name>
    <dbReference type="NCBI Taxonomy" id="926830"/>
    <lineage>
        <taxon>Bacteria</taxon>
        <taxon>Bacillati</taxon>
        <taxon>Actinomycetota</taxon>
        <taxon>Actinomycetes</taxon>
        <taxon>Pseudonocardiales</taxon>
        <taxon>Pseudonocardiaceae</taxon>
        <taxon>Haloechinothrix</taxon>
    </lineage>
</organism>
<dbReference type="PANTHER" id="PTHR36507:SF1">
    <property type="entry name" value="BLL1555 PROTEIN"/>
    <property type="match status" value="1"/>
</dbReference>
<dbReference type="InterPro" id="IPR008972">
    <property type="entry name" value="Cupredoxin"/>
</dbReference>
<gene>
    <name evidence="4" type="ORF">ACFQGD_02060</name>
</gene>
<dbReference type="RefSeq" id="WP_345402561.1">
    <property type="nucleotide sequence ID" value="NZ_BAABLA010000111.1"/>
</dbReference>
<feature type="region of interest" description="Disordered" evidence="1">
    <location>
        <begin position="22"/>
        <end position="70"/>
    </location>
</feature>
<feature type="chain" id="PRO_5047343668" evidence="2">
    <location>
        <begin position="24"/>
        <end position="149"/>
    </location>
</feature>
<proteinExistence type="predicted"/>
<sequence>MRIAISLVAAAIALSACGMSEQADDGTDQAAPATETTTTTTAPPTTTTQETTTTQQTTEKPASKPSAGTKKVRIVDFTYQPGNITVPVGTTVVWTQLDQSTHTVDFDDGTKSGDMAKGDTYKRTFDKPGKYPYVCFYHPRMTGTVTVTS</sequence>
<keyword evidence="5" id="KW-1185">Reference proteome</keyword>
<dbReference type="PANTHER" id="PTHR36507">
    <property type="entry name" value="BLL1555 PROTEIN"/>
    <property type="match status" value="1"/>
</dbReference>
<feature type="signal peptide" evidence="2">
    <location>
        <begin position="1"/>
        <end position="23"/>
    </location>
</feature>